<accession>A0ACB8V1L5</accession>
<evidence type="ECO:0000313" key="1">
    <source>
        <dbReference type="EMBL" id="KAI2390700.1"/>
    </source>
</evidence>
<gene>
    <name evidence="1" type="ORF">LOY88_001524</name>
</gene>
<sequence>MFVFPKESLPKDPVFPADLKELGYFINEDDQIRMIVDPEQKFLFRINTNDRYNEVQREAMNTCIRDIVRARLQALGLQTLRLPVGATTTSQHVPILATSSLGNQTRLIVVFGEPTQDLGIWAYRTIGNEGINVGSAVDFAKSIIRNEADTSSTKKDQRDTDSGLILTNPGQLVWHCGGERAVSLPTWNALPMRYAVDPPMRMGPQNKIPGNETWQDHITYVFEHVLDKMTPKTAKIDIIGLAEGGLGAIRYLAENWQAWRSRISAICLTNPLHNIGHLEPPEFAHFIATRTRAYLISGRPLDSNVPGRLKFGCNCYSSGESLNVECIMPRAGKNMLAWLDEMHKSPGLEEVEVIVREDLENEKGKTEKNGNLCGSDSERGDWED</sequence>
<reference evidence="1" key="1">
    <citation type="journal article" date="2022" name="bioRxiv">
        <title>Population genetic analysis of Ophidiomyces ophidiicola, the causative agent of snake fungal disease, indicates recent introductions to the USA.</title>
        <authorList>
            <person name="Ladner J.T."/>
            <person name="Palmer J.M."/>
            <person name="Ettinger C.L."/>
            <person name="Stajich J.E."/>
            <person name="Farrell T.M."/>
            <person name="Glorioso B.M."/>
            <person name="Lawson B."/>
            <person name="Price S.J."/>
            <person name="Stengle A.G."/>
            <person name="Grear D.A."/>
            <person name="Lorch J.M."/>
        </authorList>
    </citation>
    <scope>NUCLEOTIDE SEQUENCE</scope>
    <source>
        <strain evidence="1">NWHC 24266-5</strain>
    </source>
</reference>
<dbReference type="EMBL" id="JALBCA010000016">
    <property type="protein sequence ID" value="KAI2390700.1"/>
    <property type="molecule type" value="Genomic_DNA"/>
</dbReference>
<proteinExistence type="predicted"/>
<protein>
    <submittedName>
        <fullName evidence="1">Uncharacterized protein</fullName>
    </submittedName>
</protein>
<comment type="caution">
    <text evidence="1">The sequence shown here is derived from an EMBL/GenBank/DDBJ whole genome shotgun (WGS) entry which is preliminary data.</text>
</comment>
<organism evidence="1">
    <name type="scientific">Ophidiomyces ophidiicola</name>
    <dbReference type="NCBI Taxonomy" id="1387563"/>
    <lineage>
        <taxon>Eukaryota</taxon>
        <taxon>Fungi</taxon>
        <taxon>Dikarya</taxon>
        <taxon>Ascomycota</taxon>
        <taxon>Pezizomycotina</taxon>
        <taxon>Eurotiomycetes</taxon>
        <taxon>Eurotiomycetidae</taxon>
        <taxon>Onygenales</taxon>
        <taxon>Onygenaceae</taxon>
        <taxon>Ophidiomyces</taxon>
    </lineage>
</organism>
<name>A0ACB8V1L5_9EURO</name>